<sequence length="112" mass="12052">MANANINFRDCSAFSIAKPLINVTWSPDPVGPDGTITAFDVNTLIEPASAFDKLIISFNDDFGRLVGTTAHPLAIGKTNIEGRFNAIIPSFIPPMYTIAVQVKDIATGRTKN</sequence>
<gene>
    <name evidence="1" type="ORF">RFULGI_LOCUS2558</name>
</gene>
<accession>A0A9N8ZQE7</accession>
<dbReference type="EMBL" id="CAJVPZ010001969">
    <property type="protein sequence ID" value="CAG8503642.1"/>
    <property type="molecule type" value="Genomic_DNA"/>
</dbReference>
<reference evidence="1" key="1">
    <citation type="submission" date="2021-06" db="EMBL/GenBank/DDBJ databases">
        <authorList>
            <person name="Kallberg Y."/>
            <person name="Tangrot J."/>
            <person name="Rosling A."/>
        </authorList>
    </citation>
    <scope>NUCLEOTIDE SEQUENCE</scope>
    <source>
        <strain evidence="1">IN212</strain>
    </source>
</reference>
<protein>
    <submittedName>
        <fullName evidence="1">12390_t:CDS:1</fullName>
    </submittedName>
</protein>
<name>A0A9N8ZQE7_9GLOM</name>
<evidence type="ECO:0000313" key="2">
    <source>
        <dbReference type="Proteomes" id="UP000789396"/>
    </source>
</evidence>
<dbReference type="AlphaFoldDB" id="A0A9N8ZQE7"/>
<organism evidence="1 2">
    <name type="scientific">Racocetra fulgida</name>
    <dbReference type="NCBI Taxonomy" id="60492"/>
    <lineage>
        <taxon>Eukaryota</taxon>
        <taxon>Fungi</taxon>
        <taxon>Fungi incertae sedis</taxon>
        <taxon>Mucoromycota</taxon>
        <taxon>Glomeromycotina</taxon>
        <taxon>Glomeromycetes</taxon>
        <taxon>Diversisporales</taxon>
        <taxon>Gigasporaceae</taxon>
        <taxon>Racocetra</taxon>
    </lineage>
</organism>
<dbReference type="OrthoDB" id="10293783at2759"/>
<keyword evidence="2" id="KW-1185">Reference proteome</keyword>
<proteinExistence type="predicted"/>
<dbReference type="Proteomes" id="UP000789396">
    <property type="component" value="Unassembled WGS sequence"/>
</dbReference>
<feature type="non-terminal residue" evidence="1">
    <location>
        <position position="112"/>
    </location>
</feature>
<evidence type="ECO:0000313" key="1">
    <source>
        <dbReference type="EMBL" id="CAG8503642.1"/>
    </source>
</evidence>
<comment type="caution">
    <text evidence="1">The sequence shown here is derived from an EMBL/GenBank/DDBJ whole genome shotgun (WGS) entry which is preliminary data.</text>
</comment>